<protein>
    <submittedName>
        <fullName evidence="1">Uncharacterized protein</fullName>
    </submittedName>
</protein>
<keyword evidence="2" id="KW-1185">Reference proteome</keyword>
<proteinExistence type="predicted"/>
<evidence type="ECO:0000313" key="2">
    <source>
        <dbReference type="Proteomes" id="UP001156484"/>
    </source>
</evidence>
<evidence type="ECO:0000313" key="1">
    <source>
        <dbReference type="EMBL" id="UYP18390.1"/>
    </source>
</evidence>
<gene>
    <name evidence="1" type="ORF">OED52_17270</name>
</gene>
<accession>A0ACD4DE83</accession>
<dbReference type="Proteomes" id="UP001156484">
    <property type="component" value="Chromosome"/>
</dbReference>
<reference evidence="1" key="1">
    <citation type="submission" date="2022-10" db="EMBL/GenBank/DDBJ databases">
        <title>Rhodococcus ferula Z13 complete genome.</title>
        <authorList>
            <person name="Long X."/>
            <person name="Zang M."/>
        </authorList>
    </citation>
    <scope>NUCLEOTIDE SEQUENCE</scope>
    <source>
        <strain evidence="1">Z13</strain>
    </source>
</reference>
<dbReference type="EMBL" id="CP107551">
    <property type="protein sequence ID" value="UYP18390.1"/>
    <property type="molecule type" value="Genomic_DNA"/>
</dbReference>
<name>A0ACD4DE83_9NOCA</name>
<organism evidence="1 2">
    <name type="scientific">Rhodococcus sacchari</name>
    <dbReference type="NCBI Taxonomy" id="2962047"/>
    <lineage>
        <taxon>Bacteria</taxon>
        <taxon>Bacillati</taxon>
        <taxon>Actinomycetota</taxon>
        <taxon>Actinomycetes</taxon>
        <taxon>Mycobacteriales</taxon>
        <taxon>Nocardiaceae</taxon>
        <taxon>Rhodococcus</taxon>
    </lineage>
</organism>
<sequence>MRTRVWPIAVVTGAVLVLSGCGGSADGVETTTAAAPTTTSATPTTTAAPTTTETVPTTTEPEPTTEEPVPLVDVEYQRNESYYFASPDGTFQCGIVQLPTRTEAGCEGPTDPIPARPDDCMVNWGQGIRVRDTDTGEFMCSGGPVYLSPDGVAPALPSGGELSRLGYTCSATEADVTCVNDITGHGFRVAPDSNETF</sequence>